<evidence type="ECO:0000313" key="8">
    <source>
        <dbReference type="WBParaSite" id="TREG1_101790.4"/>
    </source>
</evidence>
<dbReference type="FunFam" id="3.40.50.1360:FF:000001">
    <property type="entry name" value="Ribose-5-phosphate isomerase A"/>
    <property type="match status" value="1"/>
</dbReference>
<protein>
    <recommendedName>
        <fullName evidence="4">ribose-5-phosphate isomerase</fullName>
        <ecNumber evidence="4">5.3.1.6</ecNumber>
    </recommendedName>
    <alternativeName>
        <fullName evidence="6">Phosphoriboisomerase</fullName>
    </alternativeName>
</protein>
<comment type="similarity">
    <text evidence="3">Belongs to the ribose 5-phosphate isomerase family.</text>
</comment>
<sequence>MYCYLIIGNRYAGYRLLINQSSLLKSHYSTSSMDESAALELAKKNACQSAVRDWLKDNQIVGLGSGTTIKYAVEYIAEQVKKQHLHIQCIPTSFQARQLLISHKLPVTDLEMCEQIDVTFDGADEVDEKLNLIKGGGGCLLQEKIVASCTTNFIAIVDERKSSKTLGSYWTKGLPIEVIPMAYKPVQTRIEKLFGGRAILREAVSKMGPVVTDNGNFLLDWKFDKSKQYRWPEVDIELLRIPGIVGTGLFINMARQVYIGHLNGTVSKLEGKPSNSYTLNNSNCD</sequence>
<keyword evidence="5" id="KW-0413">Isomerase</keyword>
<accession>A0AA85IL12</accession>
<reference evidence="8" key="2">
    <citation type="submission" date="2023-11" db="UniProtKB">
        <authorList>
            <consortium name="WormBaseParasite"/>
        </authorList>
    </citation>
    <scope>IDENTIFICATION</scope>
</reference>
<dbReference type="AlphaFoldDB" id="A0AA85IL12"/>
<comment type="pathway">
    <text evidence="2">Carbohydrate degradation; pentose phosphate pathway; D-ribose 5-phosphate from D-ribulose 5-phosphate (non-oxidative stage): step 1/1.</text>
</comment>
<proteinExistence type="inferred from homology"/>
<dbReference type="GO" id="GO:0006014">
    <property type="term" value="P:D-ribose metabolic process"/>
    <property type="evidence" value="ECO:0007669"/>
    <property type="project" value="TreeGrafter"/>
</dbReference>
<organism evidence="7 8">
    <name type="scientific">Trichobilharzia regenti</name>
    <name type="common">Nasal bird schistosome</name>
    <dbReference type="NCBI Taxonomy" id="157069"/>
    <lineage>
        <taxon>Eukaryota</taxon>
        <taxon>Metazoa</taxon>
        <taxon>Spiralia</taxon>
        <taxon>Lophotrochozoa</taxon>
        <taxon>Platyhelminthes</taxon>
        <taxon>Trematoda</taxon>
        <taxon>Digenea</taxon>
        <taxon>Strigeidida</taxon>
        <taxon>Schistosomatoidea</taxon>
        <taxon>Schistosomatidae</taxon>
        <taxon>Trichobilharzia</taxon>
    </lineage>
</organism>
<comment type="catalytic activity">
    <reaction evidence="1">
        <text>aldehydo-D-ribose 5-phosphate = D-ribulose 5-phosphate</text>
        <dbReference type="Rhea" id="RHEA:14657"/>
        <dbReference type="ChEBI" id="CHEBI:58121"/>
        <dbReference type="ChEBI" id="CHEBI:58273"/>
        <dbReference type="EC" id="5.3.1.6"/>
    </reaction>
</comment>
<evidence type="ECO:0000256" key="3">
    <source>
        <dbReference type="ARBA" id="ARBA00008088"/>
    </source>
</evidence>
<dbReference type="CDD" id="cd01398">
    <property type="entry name" value="RPI_A"/>
    <property type="match status" value="1"/>
</dbReference>
<evidence type="ECO:0000256" key="6">
    <source>
        <dbReference type="ARBA" id="ARBA00029734"/>
    </source>
</evidence>
<evidence type="ECO:0000256" key="2">
    <source>
        <dbReference type="ARBA" id="ARBA00004988"/>
    </source>
</evidence>
<dbReference type="SUPFAM" id="SSF100950">
    <property type="entry name" value="NagB/RpiA/CoA transferase-like"/>
    <property type="match status" value="1"/>
</dbReference>
<dbReference type="NCBIfam" id="TIGR00021">
    <property type="entry name" value="rpiA"/>
    <property type="match status" value="1"/>
</dbReference>
<dbReference type="SUPFAM" id="SSF75445">
    <property type="entry name" value="D-ribose-5-phosphate isomerase (RpiA), lid domain"/>
    <property type="match status" value="1"/>
</dbReference>
<dbReference type="Gene3D" id="3.30.70.260">
    <property type="match status" value="1"/>
</dbReference>
<keyword evidence="7" id="KW-1185">Reference proteome</keyword>
<dbReference type="NCBIfam" id="NF001924">
    <property type="entry name" value="PRK00702.1"/>
    <property type="match status" value="1"/>
</dbReference>
<evidence type="ECO:0000256" key="4">
    <source>
        <dbReference type="ARBA" id="ARBA00011959"/>
    </source>
</evidence>
<dbReference type="GO" id="GO:0004751">
    <property type="term" value="F:ribose-5-phosphate isomerase activity"/>
    <property type="evidence" value="ECO:0007669"/>
    <property type="project" value="UniProtKB-EC"/>
</dbReference>
<dbReference type="EC" id="5.3.1.6" evidence="4"/>
<evidence type="ECO:0000313" key="7">
    <source>
        <dbReference type="Proteomes" id="UP000050795"/>
    </source>
</evidence>
<evidence type="ECO:0000256" key="5">
    <source>
        <dbReference type="ARBA" id="ARBA00023235"/>
    </source>
</evidence>
<dbReference type="Pfam" id="PF06026">
    <property type="entry name" value="Rib_5-P_isom_A"/>
    <property type="match status" value="1"/>
</dbReference>
<dbReference type="WBParaSite" id="TREG1_101790.4">
    <property type="protein sequence ID" value="TREG1_101790.4"/>
    <property type="gene ID" value="TREG1_101790"/>
</dbReference>
<dbReference type="PANTHER" id="PTHR11934">
    <property type="entry name" value="RIBOSE-5-PHOSPHATE ISOMERASE"/>
    <property type="match status" value="1"/>
</dbReference>
<dbReference type="PANTHER" id="PTHR11934:SF0">
    <property type="entry name" value="RIBOSE-5-PHOSPHATE ISOMERASE"/>
    <property type="match status" value="1"/>
</dbReference>
<name>A0AA85IL12_TRIRE</name>
<evidence type="ECO:0000256" key="1">
    <source>
        <dbReference type="ARBA" id="ARBA00001713"/>
    </source>
</evidence>
<dbReference type="Proteomes" id="UP000050795">
    <property type="component" value="Unassembled WGS sequence"/>
</dbReference>
<dbReference type="InterPro" id="IPR037171">
    <property type="entry name" value="NagB/RpiA_transferase-like"/>
</dbReference>
<dbReference type="Gene3D" id="3.40.50.1360">
    <property type="match status" value="1"/>
</dbReference>
<dbReference type="GO" id="GO:0005737">
    <property type="term" value="C:cytoplasm"/>
    <property type="evidence" value="ECO:0007669"/>
    <property type="project" value="TreeGrafter"/>
</dbReference>
<reference evidence="7" key="1">
    <citation type="submission" date="2022-06" db="EMBL/GenBank/DDBJ databases">
        <authorList>
            <person name="Berger JAMES D."/>
            <person name="Berger JAMES D."/>
        </authorList>
    </citation>
    <scope>NUCLEOTIDE SEQUENCE [LARGE SCALE GENOMIC DNA]</scope>
</reference>
<dbReference type="GO" id="GO:0009052">
    <property type="term" value="P:pentose-phosphate shunt, non-oxidative branch"/>
    <property type="evidence" value="ECO:0007669"/>
    <property type="project" value="InterPro"/>
</dbReference>
<dbReference type="InterPro" id="IPR004788">
    <property type="entry name" value="Ribose5P_isomerase_type_A"/>
</dbReference>
<dbReference type="FunFam" id="3.30.70.260:FF:000018">
    <property type="entry name" value="Ribose-5-phosphate isomerase A"/>
    <property type="match status" value="1"/>
</dbReference>